<protein>
    <submittedName>
        <fullName evidence="2">Uncharacterized protein</fullName>
    </submittedName>
</protein>
<evidence type="ECO:0000313" key="2">
    <source>
        <dbReference type="EMBL" id="CAD7203104.1"/>
    </source>
</evidence>
<evidence type="ECO:0000256" key="1">
    <source>
        <dbReference type="SAM" id="MobiDB-lite"/>
    </source>
</evidence>
<accession>A0A7R8VS80</accession>
<feature type="region of interest" description="Disordered" evidence="1">
    <location>
        <begin position="236"/>
        <end position="271"/>
    </location>
</feature>
<proteinExistence type="predicted"/>
<gene>
    <name evidence="2" type="ORF">TDIB3V08_LOCUS9280</name>
</gene>
<dbReference type="AlphaFoldDB" id="A0A7R8VS80"/>
<organism evidence="2">
    <name type="scientific">Timema douglasi</name>
    <name type="common">Walking stick</name>
    <dbReference type="NCBI Taxonomy" id="61478"/>
    <lineage>
        <taxon>Eukaryota</taxon>
        <taxon>Metazoa</taxon>
        <taxon>Ecdysozoa</taxon>
        <taxon>Arthropoda</taxon>
        <taxon>Hexapoda</taxon>
        <taxon>Insecta</taxon>
        <taxon>Pterygota</taxon>
        <taxon>Neoptera</taxon>
        <taxon>Polyneoptera</taxon>
        <taxon>Phasmatodea</taxon>
        <taxon>Timematodea</taxon>
        <taxon>Timematoidea</taxon>
        <taxon>Timematidae</taxon>
        <taxon>Timema</taxon>
    </lineage>
</organism>
<name>A0A7R8VS80_TIMDO</name>
<dbReference type="EMBL" id="OA570181">
    <property type="protein sequence ID" value="CAD7203104.1"/>
    <property type="molecule type" value="Genomic_DNA"/>
</dbReference>
<feature type="compositionally biased region" description="Polar residues" evidence="1">
    <location>
        <begin position="258"/>
        <end position="271"/>
    </location>
</feature>
<reference evidence="2" key="1">
    <citation type="submission" date="2020-11" db="EMBL/GenBank/DDBJ databases">
        <authorList>
            <person name="Tran Van P."/>
        </authorList>
    </citation>
    <scope>NUCLEOTIDE SEQUENCE</scope>
</reference>
<sequence length="310" mass="33418">MKCGRPVVRLEFDGRWKTDRAREETIHPSTLHSVTRGLTEYPRKPHSLISLRQENTLIPQTDESTTSKGRAVLTHSDLPNMTTVDSKQKKSPTSFHQARVSLNGDGRSSQQALPGETIVTGVKGREASGGTPLFLLGPVRCVLKVVADANGGEQTSAGLLMQGSSAAVFSWSSHTDDCCQPTERVPDGPEARSLEPYFTLVSKCGNPLSRGVNSAVNSFFYHGSTQLELRLPSVHRRFPPPESSGCRTQLGSGYPGVSSRSTLQPTSEDGSINVQVKGDNHITQHSQASHLPCQAIQASLLPSRASLLPS</sequence>